<evidence type="ECO:0000313" key="1">
    <source>
        <dbReference type="EMBL" id="WRY35453.1"/>
    </source>
</evidence>
<sequence>MNRAFRDAYNRELALLKERTAEFAADYPGLADRLGGLLAENLDPTVAGLLEGSAFLAARVQLKIDEEFKTFTETLLEQIFPQALAPVPSVLLAEASIPADASAITEGLRFAPGAYMDARFRDADRRIACRFTLAAPLTIWPIALTGVTYHGGAGPIGALGQEPHSDTRAGLVLDLARVGTNGLTDGSAPLAELAMDRLDLHLTGPMAEACALYEQLLADTTRISLRWLDGNGDACFARLPKEALEQGGFDLDERLLPHHDRLFDGYALLREFFIFPRKFLNLRLTGLAGYLKRLPGSELQVIFEFDQPNGRLAQRLGRRDLALHCVPAVNLFEEMASTVRVDERHSEFVVMPNSTPMTHYEIHAITGVQAHFASLQSKADVLPLYAQPEGGTDPRQSYYYTSRRKQRRLTAKERRLGMQRSQYRGTETFISIYEPPGQEEVQRLQVKALASNRHLAESLPIAESRDDFTLNDDQSVTLGVRSGPSAPRYPLAQDATLAGVRGQEGHVYWRLISFLSLNQFGLSGQGREDGAAALREILSVFANHADPAARAAVAGVTHLATRPITRTVAMADGFHAARGLEVTLTFNDDDYEGSGPILIGAVLDRFLAEYAAVNAFTQVRIETRQRGHILSFPPRTGRGPLL</sequence>
<dbReference type="EMBL" id="CP135444">
    <property type="protein sequence ID" value="WRY35453.1"/>
    <property type="molecule type" value="Genomic_DNA"/>
</dbReference>
<dbReference type="PANTHER" id="PTHR35370">
    <property type="entry name" value="CYTOPLASMIC PROTEIN-RELATED-RELATED"/>
    <property type="match status" value="1"/>
</dbReference>
<proteinExistence type="predicted"/>
<accession>A0ABZ1E517</accession>
<dbReference type="Proteomes" id="UP001623290">
    <property type="component" value="Plasmid unnamed1"/>
</dbReference>
<organism evidence="1 2">
    <name type="scientific">Thioclava litoralis</name>
    <dbReference type="NCBI Taxonomy" id="3076557"/>
    <lineage>
        <taxon>Bacteria</taxon>
        <taxon>Pseudomonadati</taxon>
        <taxon>Pseudomonadota</taxon>
        <taxon>Alphaproteobacteria</taxon>
        <taxon>Rhodobacterales</taxon>
        <taxon>Paracoccaceae</taxon>
        <taxon>Thioclava</taxon>
    </lineage>
</organism>
<gene>
    <name evidence="1" type="primary">tssF</name>
    <name evidence="1" type="ORF">RPE78_14465</name>
</gene>
<dbReference type="RefSeq" id="WP_330647225.1">
    <property type="nucleotide sequence ID" value="NZ_CP135444.1"/>
</dbReference>
<geneLocation type="plasmid" evidence="1 2">
    <name>unnamed1</name>
</geneLocation>
<dbReference type="PIRSF" id="PIRSF028304">
    <property type="entry name" value="UCP028304"/>
    <property type="match status" value="1"/>
</dbReference>
<dbReference type="Pfam" id="PF05947">
    <property type="entry name" value="T6SS_TssF"/>
    <property type="match status" value="1"/>
</dbReference>
<dbReference type="PANTHER" id="PTHR35370:SF1">
    <property type="entry name" value="TYPE VI SECRETION SYSTEM COMPONENT TSSF1"/>
    <property type="match status" value="1"/>
</dbReference>
<dbReference type="NCBIfam" id="TIGR03359">
    <property type="entry name" value="VI_chp_6"/>
    <property type="match status" value="1"/>
</dbReference>
<reference evidence="1 2" key="1">
    <citation type="submission" date="2023-09" db="EMBL/GenBank/DDBJ databases">
        <title>Thioclava shenzhenensis sp. nov., a multidrug resistant bacteria-antagonizing species isolated from coastal seawater.</title>
        <authorList>
            <person name="Long M."/>
        </authorList>
    </citation>
    <scope>NUCLEOTIDE SEQUENCE [LARGE SCALE GENOMIC DNA]</scope>
    <source>
        <strain evidence="1 2">FTW29</strain>
        <plasmid evidence="1 2">unnamed1</plasmid>
    </source>
</reference>
<keyword evidence="2" id="KW-1185">Reference proteome</keyword>
<evidence type="ECO:0000313" key="2">
    <source>
        <dbReference type="Proteomes" id="UP001623290"/>
    </source>
</evidence>
<dbReference type="InterPro" id="IPR010272">
    <property type="entry name" value="T6SS_TssF"/>
</dbReference>
<keyword evidence="1" id="KW-0614">Plasmid</keyword>
<name>A0ABZ1E517_9RHOB</name>
<protein>
    <submittedName>
        <fullName evidence="1">Type VI secretion system baseplate subunit TssF</fullName>
    </submittedName>
</protein>